<accession>A0A179CYC6</accession>
<dbReference type="RefSeq" id="WP_197482010.1">
    <property type="nucleotide sequence ID" value="NZ_JACI01000002.1"/>
</dbReference>
<comment type="caution">
    <text evidence="1">The sequence shown here is derived from an EMBL/GenBank/DDBJ whole genome shotgun (WGS) entry which is preliminary data.</text>
</comment>
<evidence type="ECO:0000313" key="1">
    <source>
        <dbReference type="EMBL" id="OAQ14914.1"/>
    </source>
</evidence>
<sequence length="57" mass="6489">MENGPGRLVSLADFKFVEYFFSGKNEGGNKLDFSSFKRDKNGDITLKHSELISLIYK</sequence>
<dbReference type="Proteomes" id="UP000078358">
    <property type="component" value="Unassembled WGS sequence"/>
</dbReference>
<evidence type="ECO:0000313" key="2">
    <source>
        <dbReference type="Proteomes" id="UP000078358"/>
    </source>
</evidence>
<name>A0A179CYC6_BIBTR</name>
<gene>
    <name evidence="1" type="ORF">F480_07620</name>
</gene>
<proteinExistence type="predicted"/>
<dbReference type="AlphaFoldDB" id="A0A179CYC6"/>
<dbReference type="EMBL" id="JACI01000002">
    <property type="protein sequence ID" value="OAQ14914.1"/>
    <property type="molecule type" value="Genomic_DNA"/>
</dbReference>
<reference evidence="1 2" key="1">
    <citation type="submission" date="2014-01" db="EMBL/GenBank/DDBJ databases">
        <authorList>
            <person name="Zuccon D."/>
        </authorList>
    </citation>
    <scope>NUCLEOTIDE SEQUENCE [LARGE SCALE GENOMIC DNA]</scope>
    <source>
        <strain evidence="1 2">Y31</strain>
    </source>
</reference>
<dbReference type="PATRIC" id="fig|1261658.3.peg.1521"/>
<organism evidence="1 2">
    <name type="scientific">Bibersteinia trehalosi Y31</name>
    <dbReference type="NCBI Taxonomy" id="1261658"/>
    <lineage>
        <taxon>Bacteria</taxon>
        <taxon>Pseudomonadati</taxon>
        <taxon>Pseudomonadota</taxon>
        <taxon>Gammaproteobacteria</taxon>
        <taxon>Pasteurellales</taxon>
        <taxon>Pasteurellaceae</taxon>
        <taxon>Bibersteinia</taxon>
    </lineage>
</organism>
<protein>
    <submittedName>
        <fullName evidence="1">Uncharacterized protein</fullName>
    </submittedName>
</protein>